<protein>
    <submittedName>
        <fullName evidence="1">Uncharacterized protein</fullName>
    </submittedName>
</protein>
<evidence type="ECO:0000313" key="2">
    <source>
        <dbReference type="Proteomes" id="UP001056120"/>
    </source>
</evidence>
<comment type="caution">
    <text evidence="1">The sequence shown here is derived from an EMBL/GenBank/DDBJ whole genome shotgun (WGS) entry which is preliminary data.</text>
</comment>
<reference evidence="2" key="1">
    <citation type="journal article" date="2022" name="Mol. Ecol. Resour.">
        <title>The genomes of chicory, endive, great burdock and yacon provide insights into Asteraceae palaeo-polyploidization history and plant inulin production.</title>
        <authorList>
            <person name="Fan W."/>
            <person name="Wang S."/>
            <person name="Wang H."/>
            <person name="Wang A."/>
            <person name="Jiang F."/>
            <person name="Liu H."/>
            <person name="Zhao H."/>
            <person name="Xu D."/>
            <person name="Zhang Y."/>
        </authorList>
    </citation>
    <scope>NUCLEOTIDE SEQUENCE [LARGE SCALE GENOMIC DNA]</scope>
    <source>
        <strain evidence="2">cv. Yunnan</strain>
    </source>
</reference>
<gene>
    <name evidence="1" type="ORF">L1987_86950</name>
</gene>
<name>A0ACB8Y0P2_9ASTR</name>
<dbReference type="EMBL" id="CM042046">
    <property type="protein sequence ID" value="KAI3677325.1"/>
    <property type="molecule type" value="Genomic_DNA"/>
</dbReference>
<accession>A0ACB8Y0P2</accession>
<evidence type="ECO:0000313" key="1">
    <source>
        <dbReference type="EMBL" id="KAI3677325.1"/>
    </source>
</evidence>
<proteinExistence type="predicted"/>
<reference evidence="1 2" key="2">
    <citation type="journal article" date="2022" name="Mol. Ecol. Resour.">
        <title>The genomes of chicory, endive, great burdock and yacon provide insights into Asteraceae paleo-polyploidization history and plant inulin production.</title>
        <authorList>
            <person name="Fan W."/>
            <person name="Wang S."/>
            <person name="Wang H."/>
            <person name="Wang A."/>
            <person name="Jiang F."/>
            <person name="Liu H."/>
            <person name="Zhao H."/>
            <person name="Xu D."/>
            <person name="Zhang Y."/>
        </authorList>
    </citation>
    <scope>NUCLEOTIDE SEQUENCE [LARGE SCALE GENOMIC DNA]</scope>
    <source>
        <strain evidence="2">cv. Yunnan</strain>
        <tissue evidence="1">Leaves</tissue>
    </source>
</reference>
<organism evidence="1 2">
    <name type="scientific">Smallanthus sonchifolius</name>
    <dbReference type="NCBI Taxonomy" id="185202"/>
    <lineage>
        <taxon>Eukaryota</taxon>
        <taxon>Viridiplantae</taxon>
        <taxon>Streptophyta</taxon>
        <taxon>Embryophyta</taxon>
        <taxon>Tracheophyta</taxon>
        <taxon>Spermatophyta</taxon>
        <taxon>Magnoliopsida</taxon>
        <taxon>eudicotyledons</taxon>
        <taxon>Gunneridae</taxon>
        <taxon>Pentapetalae</taxon>
        <taxon>asterids</taxon>
        <taxon>campanulids</taxon>
        <taxon>Asterales</taxon>
        <taxon>Asteraceae</taxon>
        <taxon>Asteroideae</taxon>
        <taxon>Heliantheae alliance</taxon>
        <taxon>Millerieae</taxon>
        <taxon>Smallanthus</taxon>
    </lineage>
</organism>
<dbReference type="Proteomes" id="UP001056120">
    <property type="component" value="Linkage Group LG29"/>
</dbReference>
<sequence length="135" mass="14385">MCLTQGTDQVCCLIGTAGSYVCMMSVKDVPRWVDLISPNEDCQLLANDVGCLSTNDDGCPLSNECGLLIGKGRLNNGTSVNKGNNHGASVNEEGRTAVNRDNDWGTSVNKEGRTSVNEEGRTSVNEEGRTSVNED</sequence>
<keyword evidence="2" id="KW-1185">Reference proteome</keyword>